<gene>
    <name evidence="1" type="ORF">HANVADRAFT_53554</name>
</gene>
<organism evidence="1 2">
    <name type="scientific">Hanseniaspora valbyensis NRRL Y-1626</name>
    <dbReference type="NCBI Taxonomy" id="766949"/>
    <lineage>
        <taxon>Eukaryota</taxon>
        <taxon>Fungi</taxon>
        <taxon>Dikarya</taxon>
        <taxon>Ascomycota</taxon>
        <taxon>Saccharomycotina</taxon>
        <taxon>Saccharomycetes</taxon>
        <taxon>Saccharomycodales</taxon>
        <taxon>Saccharomycodaceae</taxon>
        <taxon>Hanseniaspora</taxon>
    </lineage>
</organism>
<evidence type="ECO:0000313" key="1">
    <source>
        <dbReference type="EMBL" id="OBA25931.1"/>
    </source>
</evidence>
<comment type="caution">
    <text evidence="1">The sequence shown here is derived from an EMBL/GenBank/DDBJ whole genome shotgun (WGS) entry which is preliminary data.</text>
</comment>
<evidence type="ECO:0008006" key="3">
    <source>
        <dbReference type="Google" id="ProtNLM"/>
    </source>
</evidence>
<dbReference type="EMBL" id="LXPE01000033">
    <property type="protein sequence ID" value="OBA25931.1"/>
    <property type="molecule type" value="Genomic_DNA"/>
</dbReference>
<protein>
    <recommendedName>
        <fullName evidence="3">Ribosome biogenesis protein SLX9</fullName>
    </recommendedName>
</protein>
<dbReference type="AlphaFoldDB" id="A0A1B7TB26"/>
<sequence length="171" mass="19867">MKPLSDIKEYLYKQNAKSKDETTIEKRKSLVDQTSAMITLKNGEKIPLKSLSKSFKKRFNKKLRFNQENKLMSLEKITDELVNIKKDNVFSNTENGDVFNSNPFDNNLESNNNNHQPKLNTKKGNKLIHMKEAENFKKILPSLTNNNSSQEKSNTFQNIKEIIKLRNQNGF</sequence>
<name>A0A1B7TB26_9ASCO</name>
<dbReference type="OrthoDB" id="3971466at2759"/>
<dbReference type="Proteomes" id="UP000092321">
    <property type="component" value="Unassembled WGS sequence"/>
</dbReference>
<keyword evidence="2" id="KW-1185">Reference proteome</keyword>
<evidence type="ECO:0000313" key="2">
    <source>
        <dbReference type="Proteomes" id="UP000092321"/>
    </source>
</evidence>
<accession>A0A1B7TB26</accession>
<reference evidence="2" key="1">
    <citation type="journal article" date="2016" name="Proc. Natl. Acad. Sci. U.S.A.">
        <title>Comparative genomics of biotechnologically important yeasts.</title>
        <authorList>
            <person name="Riley R."/>
            <person name="Haridas S."/>
            <person name="Wolfe K.H."/>
            <person name="Lopes M.R."/>
            <person name="Hittinger C.T."/>
            <person name="Goeker M."/>
            <person name="Salamov A.A."/>
            <person name="Wisecaver J.H."/>
            <person name="Long T.M."/>
            <person name="Calvey C.H."/>
            <person name="Aerts A.L."/>
            <person name="Barry K.W."/>
            <person name="Choi C."/>
            <person name="Clum A."/>
            <person name="Coughlan A.Y."/>
            <person name="Deshpande S."/>
            <person name="Douglass A.P."/>
            <person name="Hanson S.J."/>
            <person name="Klenk H.-P."/>
            <person name="LaButti K.M."/>
            <person name="Lapidus A."/>
            <person name="Lindquist E.A."/>
            <person name="Lipzen A.M."/>
            <person name="Meier-Kolthoff J.P."/>
            <person name="Ohm R.A."/>
            <person name="Otillar R.P."/>
            <person name="Pangilinan J.L."/>
            <person name="Peng Y."/>
            <person name="Rokas A."/>
            <person name="Rosa C.A."/>
            <person name="Scheuner C."/>
            <person name="Sibirny A.A."/>
            <person name="Slot J.C."/>
            <person name="Stielow J.B."/>
            <person name="Sun H."/>
            <person name="Kurtzman C.P."/>
            <person name="Blackwell M."/>
            <person name="Grigoriev I.V."/>
            <person name="Jeffries T.W."/>
        </authorList>
    </citation>
    <scope>NUCLEOTIDE SEQUENCE [LARGE SCALE GENOMIC DNA]</scope>
    <source>
        <strain evidence="2">NRRL Y-1626</strain>
    </source>
</reference>
<proteinExistence type="predicted"/>